<proteinExistence type="predicted"/>
<dbReference type="RefSeq" id="WP_218131644.1">
    <property type="nucleotide sequence ID" value="NZ_FNOE01000009.1"/>
</dbReference>
<evidence type="ECO:0000259" key="1">
    <source>
        <dbReference type="Pfam" id="PF13643"/>
    </source>
</evidence>
<gene>
    <name evidence="2" type="ORF">SAMN05216333_11183</name>
</gene>
<organism evidence="2 3">
    <name type="scientific">Nitrosomonas oligotropha</name>
    <dbReference type="NCBI Taxonomy" id="42354"/>
    <lineage>
        <taxon>Bacteria</taxon>
        <taxon>Pseudomonadati</taxon>
        <taxon>Pseudomonadota</taxon>
        <taxon>Betaproteobacteria</taxon>
        <taxon>Nitrosomonadales</taxon>
        <taxon>Nitrosomonadaceae</taxon>
        <taxon>Nitrosomonas</taxon>
    </lineage>
</organism>
<keyword evidence="3" id="KW-1185">Reference proteome</keyword>
<evidence type="ECO:0000313" key="2">
    <source>
        <dbReference type="EMBL" id="SEO51955.1"/>
    </source>
</evidence>
<dbReference type="InterPro" id="IPR025285">
    <property type="entry name" value="DUF4145"/>
</dbReference>
<sequence length="256" mass="28379">MSKAATPPSISVTAFDCPHCGAFTTQHWYKLYANQISEKERVPSFPGAKTRDRITKAKELEADQKEQFLLSIDKIMSGLVLLDRNQSGSYVYNNISNLHLSECYNCKKIAVWVHKNLTFPAQRVGVLPNTDLPDELIADFEEARAIVGSSPRGAAALMRLVVQKLCEHLGEKGKNIDDDIASLVSKGLNPLVQRALDVVRVIGNEAVHPGTIDLKDDRDTALRLFGLVNAIADQMITHPKSVQEIMTSFLPKSWQP</sequence>
<feature type="domain" description="DUF4145" evidence="1">
    <location>
        <begin position="141"/>
        <end position="216"/>
    </location>
</feature>
<accession>A0A1H8QCJ1</accession>
<dbReference type="EMBL" id="FODO01000011">
    <property type="protein sequence ID" value="SEO51955.1"/>
    <property type="molecule type" value="Genomic_DNA"/>
</dbReference>
<evidence type="ECO:0000313" key="3">
    <source>
        <dbReference type="Proteomes" id="UP000198814"/>
    </source>
</evidence>
<reference evidence="3" key="1">
    <citation type="submission" date="2016-10" db="EMBL/GenBank/DDBJ databases">
        <authorList>
            <person name="Varghese N."/>
            <person name="Submissions S."/>
        </authorList>
    </citation>
    <scope>NUCLEOTIDE SEQUENCE [LARGE SCALE GENOMIC DNA]</scope>
    <source>
        <strain evidence="3">Nm76</strain>
    </source>
</reference>
<dbReference type="Pfam" id="PF13643">
    <property type="entry name" value="DUF4145"/>
    <property type="match status" value="1"/>
</dbReference>
<dbReference type="AlphaFoldDB" id="A0A1H8QCJ1"/>
<dbReference type="Proteomes" id="UP000198814">
    <property type="component" value="Unassembled WGS sequence"/>
</dbReference>
<protein>
    <recommendedName>
        <fullName evidence="1">DUF4145 domain-containing protein</fullName>
    </recommendedName>
</protein>
<name>A0A1H8QCJ1_9PROT</name>